<reference evidence="1" key="1">
    <citation type="journal article" date="2022" name="Int. J. Mol. Sci.">
        <title>Draft Genome of Tanacetum Coccineum: Genomic Comparison of Closely Related Tanacetum-Family Plants.</title>
        <authorList>
            <person name="Yamashiro T."/>
            <person name="Shiraishi A."/>
            <person name="Nakayama K."/>
            <person name="Satake H."/>
        </authorList>
    </citation>
    <scope>NUCLEOTIDE SEQUENCE</scope>
</reference>
<organism evidence="1 2">
    <name type="scientific">Tanacetum coccineum</name>
    <dbReference type="NCBI Taxonomy" id="301880"/>
    <lineage>
        <taxon>Eukaryota</taxon>
        <taxon>Viridiplantae</taxon>
        <taxon>Streptophyta</taxon>
        <taxon>Embryophyta</taxon>
        <taxon>Tracheophyta</taxon>
        <taxon>Spermatophyta</taxon>
        <taxon>Magnoliopsida</taxon>
        <taxon>eudicotyledons</taxon>
        <taxon>Gunneridae</taxon>
        <taxon>Pentapetalae</taxon>
        <taxon>asterids</taxon>
        <taxon>campanulids</taxon>
        <taxon>Asterales</taxon>
        <taxon>Asteraceae</taxon>
        <taxon>Asteroideae</taxon>
        <taxon>Anthemideae</taxon>
        <taxon>Anthemidinae</taxon>
        <taxon>Tanacetum</taxon>
    </lineage>
</organism>
<name>A0ABQ4YR61_9ASTR</name>
<protein>
    <submittedName>
        <fullName evidence="1">Uncharacterized protein</fullName>
    </submittedName>
</protein>
<gene>
    <name evidence="1" type="ORF">Tco_0730220</name>
</gene>
<accession>A0ABQ4YR61</accession>
<evidence type="ECO:0000313" key="2">
    <source>
        <dbReference type="Proteomes" id="UP001151760"/>
    </source>
</evidence>
<keyword evidence="2" id="KW-1185">Reference proteome</keyword>
<reference evidence="1" key="2">
    <citation type="submission" date="2022-01" db="EMBL/GenBank/DDBJ databases">
        <authorList>
            <person name="Yamashiro T."/>
            <person name="Shiraishi A."/>
            <person name="Satake H."/>
            <person name="Nakayama K."/>
        </authorList>
    </citation>
    <scope>NUCLEOTIDE SEQUENCE</scope>
</reference>
<evidence type="ECO:0000313" key="1">
    <source>
        <dbReference type="EMBL" id="GJS80339.1"/>
    </source>
</evidence>
<comment type="caution">
    <text evidence="1">The sequence shown here is derived from an EMBL/GenBank/DDBJ whole genome shotgun (WGS) entry which is preliminary data.</text>
</comment>
<dbReference type="EMBL" id="BQNB010010663">
    <property type="protein sequence ID" value="GJS80339.1"/>
    <property type="molecule type" value="Genomic_DNA"/>
</dbReference>
<proteinExistence type="predicted"/>
<sequence>MFVELVKKYDDFSEEELEKDNDELEEGELGVKYFDKFPTISELAYRIVKFTNRADEIAYMMPYKIDQFKSLSNMEKEYKQLVYYRNEEDKMRGVDYVMNKILGFYKECLELGPEYLTGLDESSSSVRDEGVT</sequence>
<dbReference type="Proteomes" id="UP001151760">
    <property type="component" value="Unassembled WGS sequence"/>
</dbReference>